<dbReference type="PROSITE" id="PS50082">
    <property type="entry name" value="WD_REPEATS_2"/>
    <property type="match status" value="2"/>
</dbReference>
<dbReference type="PROSITE" id="PS00678">
    <property type="entry name" value="WD_REPEATS_1"/>
    <property type="match status" value="1"/>
</dbReference>
<dbReference type="HOGENOM" id="CLU_000288_57_30_1"/>
<dbReference type="InterPro" id="IPR019775">
    <property type="entry name" value="WD40_repeat_CS"/>
</dbReference>
<dbReference type="InParanoid" id="A0A0C9ZM05"/>
<dbReference type="EMBL" id="KN835384">
    <property type="protein sequence ID" value="KIK38590.1"/>
    <property type="molecule type" value="Genomic_DNA"/>
</dbReference>
<sequence length="135" mass="15006">IKIWDAKTGERLTKIELNRSIFSLAWTSDEKKLIAGSIDTLIRIFDTATYEQIAVLKGHASAVNSITLFQNDRLLASTSWDRTTRLWNLDTNLSIGQPLQHGNSVNCAAFSADGKLLSTGCHDKKVYVWGIQAIL</sequence>
<protein>
    <recommendedName>
        <fullName evidence="6">WD40 repeat-like protein</fullName>
    </recommendedName>
</protein>
<dbReference type="OrthoDB" id="27537at2759"/>
<dbReference type="InterPro" id="IPR015943">
    <property type="entry name" value="WD40/YVTN_repeat-like_dom_sf"/>
</dbReference>
<evidence type="ECO:0000313" key="5">
    <source>
        <dbReference type="Proteomes" id="UP000054485"/>
    </source>
</evidence>
<evidence type="ECO:0000256" key="1">
    <source>
        <dbReference type="ARBA" id="ARBA00022574"/>
    </source>
</evidence>
<gene>
    <name evidence="4" type="ORF">CY34DRAFT_46978</name>
</gene>
<reference evidence="4 5" key="1">
    <citation type="submission" date="2014-04" db="EMBL/GenBank/DDBJ databases">
        <authorList>
            <consortium name="DOE Joint Genome Institute"/>
            <person name="Kuo A."/>
            <person name="Ruytinx J."/>
            <person name="Rineau F."/>
            <person name="Colpaert J."/>
            <person name="Kohler A."/>
            <person name="Nagy L.G."/>
            <person name="Floudas D."/>
            <person name="Copeland A."/>
            <person name="Barry K.W."/>
            <person name="Cichocki N."/>
            <person name="Veneault-Fourrey C."/>
            <person name="LaButti K."/>
            <person name="Lindquist E.A."/>
            <person name="Lipzen A."/>
            <person name="Lundell T."/>
            <person name="Morin E."/>
            <person name="Murat C."/>
            <person name="Sun H."/>
            <person name="Tunlid A."/>
            <person name="Henrissat B."/>
            <person name="Grigoriev I.V."/>
            <person name="Hibbett D.S."/>
            <person name="Martin F."/>
            <person name="Nordberg H.P."/>
            <person name="Cantor M.N."/>
            <person name="Hua S.X."/>
        </authorList>
    </citation>
    <scope>NUCLEOTIDE SEQUENCE [LARGE SCALE GENOMIC DNA]</scope>
    <source>
        <strain evidence="4 5">UH-Slu-Lm8-n1</strain>
    </source>
</reference>
<dbReference type="Gene3D" id="2.130.10.10">
    <property type="entry name" value="YVTN repeat-like/Quinoprotein amine dehydrogenase"/>
    <property type="match status" value="1"/>
</dbReference>
<keyword evidence="5" id="KW-1185">Reference proteome</keyword>
<feature type="repeat" description="WD" evidence="3">
    <location>
        <begin position="98"/>
        <end position="135"/>
    </location>
</feature>
<dbReference type="InterPro" id="IPR001680">
    <property type="entry name" value="WD40_rpt"/>
</dbReference>
<keyword evidence="1 3" id="KW-0853">WD repeat</keyword>
<dbReference type="SMART" id="SM00320">
    <property type="entry name" value="WD40"/>
    <property type="match status" value="3"/>
</dbReference>
<dbReference type="InterPro" id="IPR036322">
    <property type="entry name" value="WD40_repeat_dom_sf"/>
</dbReference>
<evidence type="ECO:0000256" key="2">
    <source>
        <dbReference type="ARBA" id="ARBA00022737"/>
    </source>
</evidence>
<organism evidence="4 5">
    <name type="scientific">Suillus luteus UH-Slu-Lm8-n1</name>
    <dbReference type="NCBI Taxonomy" id="930992"/>
    <lineage>
        <taxon>Eukaryota</taxon>
        <taxon>Fungi</taxon>
        <taxon>Dikarya</taxon>
        <taxon>Basidiomycota</taxon>
        <taxon>Agaricomycotina</taxon>
        <taxon>Agaricomycetes</taxon>
        <taxon>Agaricomycetidae</taxon>
        <taxon>Boletales</taxon>
        <taxon>Suillineae</taxon>
        <taxon>Suillaceae</taxon>
        <taxon>Suillus</taxon>
    </lineage>
</organism>
<dbReference type="SUPFAM" id="SSF50978">
    <property type="entry name" value="WD40 repeat-like"/>
    <property type="match status" value="1"/>
</dbReference>
<proteinExistence type="predicted"/>
<evidence type="ECO:0000256" key="3">
    <source>
        <dbReference type="PROSITE-ProRule" id="PRU00221"/>
    </source>
</evidence>
<dbReference type="Proteomes" id="UP000054485">
    <property type="component" value="Unassembled WGS sequence"/>
</dbReference>
<accession>A0A0C9ZM05</accession>
<feature type="repeat" description="WD" evidence="3">
    <location>
        <begin position="56"/>
        <end position="97"/>
    </location>
</feature>
<dbReference type="STRING" id="930992.A0A0C9ZM05"/>
<evidence type="ECO:0000313" key="4">
    <source>
        <dbReference type="EMBL" id="KIK38590.1"/>
    </source>
</evidence>
<dbReference type="PANTHER" id="PTHR19848:SF8">
    <property type="entry name" value="F-BOX AND WD REPEAT DOMAIN CONTAINING 7"/>
    <property type="match status" value="1"/>
</dbReference>
<dbReference type="AlphaFoldDB" id="A0A0C9ZM05"/>
<name>A0A0C9ZM05_9AGAM</name>
<feature type="non-terminal residue" evidence="4">
    <location>
        <position position="1"/>
    </location>
</feature>
<dbReference type="PROSITE" id="PS50294">
    <property type="entry name" value="WD_REPEATS_REGION"/>
    <property type="match status" value="2"/>
</dbReference>
<feature type="non-terminal residue" evidence="4">
    <location>
        <position position="135"/>
    </location>
</feature>
<dbReference type="Pfam" id="PF00400">
    <property type="entry name" value="WD40"/>
    <property type="match status" value="3"/>
</dbReference>
<dbReference type="PANTHER" id="PTHR19848">
    <property type="entry name" value="WD40 REPEAT PROTEIN"/>
    <property type="match status" value="1"/>
</dbReference>
<reference evidence="5" key="2">
    <citation type="submission" date="2015-01" db="EMBL/GenBank/DDBJ databases">
        <title>Evolutionary Origins and Diversification of the Mycorrhizal Mutualists.</title>
        <authorList>
            <consortium name="DOE Joint Genome Institute"/>
            <consortium name="Mycorrhizal Genomics Consortium"/>
            <person name="Kohler A."/>
            <person name="Kuo A."/>
            <person name="Nagy L.G."/>
            <person name="Floudas D."/>
            <person name="Copeland A."/>
            <person name="Barry K.W."/>
            <person name="Cichocki N."/>
            <person name="Veneault-Fourrey C."/>
            <person name="LaButti K."/>
            <person name="Lindquist E.A."/>
            <person name="Lipzen A."/>
            <person name="Lundell T."/>
            <person name="Morin E."/>
            <person name="Murat C."/>
            <person name="Riley R."/>
            <person name="Ohm R."/>
            <person name="Sun H."/>
            <person name="Tunlid A."/>
            <person name="Henrissat B."/>
            <person name="Grigoriev I.V."/>
            <person name="Hibbett D.S."/>
            <person name="Martin F."/>
        </authorList>
    </citation>
    <scope>NUCLEOTIDE SEQUENCE [LARGE SCALE GENOMIC DNA]</scope>
    <source>
        <strain evidence="5">UH-Slu-Lm8-n1</strain>
    </source>
</reference>
<evidence type="ECO:0008006" key="6">
    <source>
        <dbReference type="Google" id="ProtNLM"/>
    </source>
</evidence>
<keyword evidence="2" id="KW-0677">Repeat</keyword>